<dbReference type="PANTHER" id="PTHR45295:SF1">
    <property type="entry name" value="CHAPERONE PROTEIN DNAJ C76, CHLOROPLASTIC"/>
    <property type="match status" value="1"/>
</dbReference>
<protein>
    <recommendedName>
        <fullName evidence="3">J domain-containing protein</fullName>
    </recommendedName>
</protein>
<keyword evidence="2" id="KW-1133">Transmembrane helix</keyword>
<dbReference type="SUPFAM" id="SSF54862">
    <property type="entry name" value="4Fe-4S ferredoxins"/>
    <property type="match status" value="1"/>
</dbReference>
<dbReference type="Pfam" id="PF13370">
    <property type="entry name" value="Fer4_13"/>
    <property type="match status" value="1"/>
</dbReference>
<evidence type="ECO:0000313" key="5">
    <source>
        <dbReference type="Proteomes" id="UP000631114"/>
    </source>
</evidence>
<reference evidence="4 5" key="1">
    <citation type="submission" date="2020-10" db="EMBL/GenBank/DDBJ databases">
        <title>The Coptis chinensis genome and diversification of protoberbering-type alkaloids.</title>
        <authorList>
            <person name="Wang B."/>
            <person name="Shu S."/>
            <person name="Song C."/>
            <person name="Liu Y."/>
        </authorList>
    </citation>
    <scope>NUCLEOTIDE SEQUENCE [LARGE SCALE GENOMIC DNA]</scope>
    <source>
        <strain evidence="4">HL-2020</strain>
        <tissue evidence="4">Leaf</tissue>
    </source>
</reference>
<feature type="compositionally biased region" description="Low complexity" evidence="1">
    <location>
        <begin position="340"/>
        <end position="361"/>
    </location>
</feature>
<keyword evidence="2" id="KW-0812">Transmembrane</keyword>
<dbReference type="EMBL" id="JADFTS010000001">
    <property type="protein sequence ID" value="KAF9624001.1"/>
    <property type="molecule type" value="Genomic_DNA"/>
</dbReference>
<comment type="caution">
    <text evidence="4">The sequence shown here is derived from an EMBL/GenBank/DDBJ whole genome shotgun (WGS) entry which is preliminary data.</text>
</comment>
<dbReference type="PANTHER" id="PTHR45295">
    <property type="entry name" value="CHAPERONE PROTEIN DNAJ C76, CHLOROPLASTIC"/>
    <property type="match status" value="1"/>
</dbReference>
<proteinExistence type="predicted"/>
<name>A0A835ITU3_9MAGN</name>
<evidence type="ECO:0000313" key="4">
    <source>
        <dbReference type="EMBL" id="KAF9624001.1"/>
    </source>
</evidence>
<accession>A0A835ITU3</accession>
<dbReference type="Gene3D" id="1.10.287.110">
    <property type="entry name" value="DnaJ domain"/>
    <property type="match status" value="1"/>
</dbReference>
<keyword evidence="2" id="KW-0472">Membrane</keyword>
<dbReference type="CDD" id="cd06257">
    <property type="entry name" value="DnaJ"/>
    <property type="match status" value="1"/>
</dbReference>
<evidence type="ECO:0000256" key="2">
    <source>
        <dbReference type="SAM" id="Phobius"/>
    </source>
</evidence>
<sequence>MAPSGVLVHPLSASSLRPSNSYPSRRTKTRGRGFHLHHKSVKCKASTSSFSVTDFDLYDLLGIDSSSDQSQIKMAYRSLQKRCHPDIAGPTGHEMAIILNDVYSILSDPISRSAYDKEQAKMAEFRGYSGKPIYSTWYGSENEERAVFVDEVKCVGCLKCALLAQKTFAIESVYGRARVVAQWADPENKIQDAIQACPVDCISMVERANLAALEYLMSKQPRVGTKGMVDIKKFQSKLNLTRLEVSTQDTREFAFHTIRSIANWFYWQSPKGAEHGGNLINIAGKRTQYDTNKLRDAATAARQGFWEQSNVGRVYNDENNYDNDYYWTPSTPPNVPEPSPFESSNTDRNSTQSRHTTTTSTELPKLKDDVLEGVVIEKDSVPRNPFSLRYSFPMATAILAAAIVRLQGGERLIVGGYDAGVQQHVAGSLAIDIVDSLWLQSILAGLTWYLVGSASVELLRALSIRHKKMEKKSADK</sequence>
<feature type="compositionally biased region" description="Pro residues" evidence="1">
    <location>
        <begin position="330"/>
        <end position="339"/>
    </location>
</feature>
<dbReference type="AlphaFoldDB" id="A0A835ITU3"/>
<feature type="transmembrane region" description="Helical" evidence="2">
    <location>
        <begin position="437"/>
        <end position="462"/>
    </location>
</feature>
<dbReference type="Proteomes" id="UP000631114">
    <property type="component" value="Unassembled WGS sequence"/>
</dbReference>
<dbReference type="Pfam" id="PF00226">
    <property type="entry name" value="DnaJ"/>
    <property type="match status" value="1"/>
</dbReference>
<dbReference type="SUPFAM" id="SSF46565">
    <property type="entry name" value="Chaperone J-domain"/>
    <property type="match status" value="1"/>
</dbReference>
<feature type="domain" description="J" evidence="3">
    <location>
        <begin position="56"/>
        <end position="119"/>
    </location>
</feature>
<evidence type="ECO:0000259" key="3">
    <source>
        <dbReference type="PROSITE" id="PS50076"/>
    </source>
</evidence>
<evidence type="ECO:0000256" key="1">
    <source>
        <dbReference type="SAM" id="MobiDB-lite"/>
    </source>
</evidence>
<dbReference type="PROSITE" id="PS50076">
    <property type="entry name" value="DNAJ_2"/>
    <property type="match status" value="1"/>
</dbReference>
<organism evidence="4 5">
    <name type="scientific">Coptis chinensis</name>
    <dbReference type="NCBI Taxonomy" id="261450"/>
    <lineage>
        <taxon>Eukaryota</taxon>
        <taxon>Viridiplantae</taxon>
        <taxon>Streptophyta</taxon>
        <taxon>Embryophyta</taxon>
        <taxon>Tracheophyta</taxon>
        <taxon>Spermatophyta</taxon>
        <taxon>Magnoliopsida</taxon>
        <taxon>Ranunculales</taxon>
        <taxon>Ranunculaceae</taxon>
        <taxon>Coptidoideae</taxon>
        <taxon>Coptis</taxon>
    </lineage>
</organism>
<keyword evidence="5" id="KW-1185">Reference proteome</keyword>
<dbReference type="InterPro" id="IPR001623">
    <property type="entry name" value="DnaJ_domain"/>
</dbReference>
<dbReference type="InterPro" id="IPR036869">
    <property type="entry name" value="J_dom_sf"/>
</dbReference>
<feature type="region of interest" description="Disordered" evidence="1">
    <location>
        <begin position="325"/>
        <end position="362"/>
    </location>
</feature>
<dbReference type="OrthoDB" id="376357at2759"/>
<dbReference type="SMART" id="SM00271">
    <property type="entry name" value="DnaJ"/>
    <property type="match status" value="1"/>
</dbReference>
<dbReference type="Gene3D" id="3.30.70.20">
    <property type="match status" value="1"/>
</dbReference>
<gene>
    <name evidence="4" type="ORF">IFM89_007699</name>
</gene>